<evidence type="ECO:0000256" key="6">
    <source>
        <dbReference type="ARBA" id="ARBA00017098"/>
    </source>
</evidence>
<evidence type="ECO:0000256" key="10">
    <source>
        <dbReference type="ARBA" id="ARBA00031317"/>
    </source>
</evidence>
<dbReference type="SUPFAM" id="SSF55620">
    <property type="entry name" value="Tetrahydrobiopterin biosynthesis enzymes-like"/>
    <property type="match status" value="2"/>
</dbReference>
<evidence type="ECO:0000256" key="3">
    <source>
        <dbReference type="ARBA" id="ARBA00004831"/>
    </source>
</evidence>
<evidence type="ECO:0000313" key="14">
    <source>
        <dbReference type="Proteomes" id="UP000694428"/>
    </source>
</evidence>
<dbReference type="EC" id="1.7.3.3" evidence="5"/>
<feature type="region of interest" description="Disordered" evidence="12">
    <location>
        <begin position="18"/>
        <end position="38"/>
    </location>
</feature>
<comment type="subcellular location">
    <subcellularLocation>
        <location evidence="2">Peroxisome</location>
    </subcellularLocation>
</comment>
<proteinExistence type="inferred from homology"/>
<reference evidence="13" key="1">
    <citation type="submission" date="2025-08" db="UniProtKB">
        <authorList>
            <consortium name="Ensembl"/>
        </authorList>
    </citation>
    <scope>IDENTIFICATION</scope>
</reference>
<dbReference type="NCBIfam" id="TIGR03383">
    <property type="entry name" value="urate_oxi"/>
    <property type="match status" value="1"/>
</dbReference>
<dbReference type="GO" id="GO:0005777">
    <property type="term" value="C:peroxisome"/>
    <property type="evidence" value="ECO:0007669"/>
    <property type="project" value="UniProtKB-SubCell"/>
</dbReference>
<evidence type="ECO:0000256" key="1">
    <source>
        <dbReference type="ARBA" id="ARBA00003860"/>
    </source>
</evidence>
<dbReference type="PRINTS" id="PR00093">
    <property type="entry name" value="URICASE"/>
</dbReference>
<dbReference type="Pfam" id="PF01014">
    <property type="entry name" value="Uricase"/>
    <property type="match status" value="2"/>
</dbReference>
<accession>A0A8C9LEQ0</accession>
<dbReference type="Proteomes" id="UP000694428">
    <property type="component" value="Unplaced"/>
</dbReference>
<dbReference type="GO" id="GO:0004846">
    <property type="term" value="F:urate oxidase activity"/>
    <property type="evidence" value="ECO:0007669"/>
    <property type="project" value="UniProtKB-EC"/>
</dbReference>
<evidence type="ECO:0000256" key="7">
    <source>
        <dbReference type="ARBA" id="ARBA00022631"/>
    </source>
</evidence>
<keyword evidence="14" id="KW-1185">Reference proteome</keyword>
<comment type="function">
    <text evidence="1">Catalyzes the oxidation of uric acid to 5-hydroxyisourate, which is further processed to form (S)-allantoin.</text>
</comment>
<dbReference type="Ensembl" id="ENSPSTT00000024145.1">
    <property type="protein sequence ID" value="ENSPSTP00000022966.1"/>
    <property type="gene ID" value="ENSPSTG00000016884.1"/>
</dbReference>
<dbReference type="UniPathway" id="UPA00394">
    <property type="reaction ID" value="UER00650"/>
</dbReference>
<dbReference type="GO" id="GO:0019628">
    <property type="term" value="P:urate catabolic process"/>
    <property type="evidence" value="ECO:0007669"/>
    <property type="project" value="UniProtKB-UniPathway"/>
</dbReference>
<evidence type="ECO:0000256" key="8">
    <source>
        <dbReference type="ARBA" id="ARBA00023002"/>
    </source>
</evidence>
<evidence type="ECO:0000256" key="2">
    <source>
        <dbReference type="ARBA" id="ARBA00004275"/>
    </source>
</evidence>
<evidence type="ECO:0000313" key="13">
    <source>
        <dbReference type="Ensembl" id="ENSPSTP00000022966.1"/>
    </source>
</evidence>
<dbReference type="InterPro" id="IPR002042">
    <property type="entry name" value="Uricase"/>
</dbReference>
<dbReference type="PANTHER" id="PTHR42874">
    <property type="entry name" value="URICASE"/>
    <property type="match status" value="1"/>
</dbReference>
<evidence type="ECO:0000256" key="4">
    <source>
        <dbReference type="ARBA" id="ARBA00009760"/>
    </source>
</evidence>
<comment type="catalytic activity">
    <reaction evidence="11">
        <text>urate + O2 + H2O = 5-hydroxyisourate + H2O2</text>
        <dbReference type="Rhea" id="RHEA:21368"/>
        <dbReference type="ChEBI" id="CHEBI:15377"/>
        <dbReference type="ChEBI" id="CHEBI:15379"/>
        <dbReference type="ChEBI" id="CHEBI:16240"/>
        <dbReference type="ChEBI" id="CHEBI:17775"/>
        <dbReference type="ChEBI" id="CHEBI:18072"/>
        <dbReference type="EC" id="1.7.3.3"/>
    </reaction>
</comment>
<reference evidence="13" key="2">
    <citation type="submission" date="2025-09" db="UniProtKB">
        <authorList>
            <consortium name="Ensembl"/>
        </authorList>
    </citation>
    <scope>IDENTIFICATION</scope>
</reference>
<name>A0A8C9LEQ0_PAVCR</name>
<keyword evidence="7" id="KW-0659">Purine metabolism</keyword>
<evidence type="ECO:0000256" key="12">
    <source>
        <dbReference type="SAM" id="MobiDB-lite"/>
    </source>
</evidence>
<dbReference type="GO" id="GO:0006145">
    <property type="term" value="P:purine nucleobase catabolic process"/>
    <property type="evidence" value="ECO:0007669"/>
    <property type="project" value="TreeGrafter"/>
</dbReference>
<organism evidence="13 14">
    <name type="scientific">Pavo cristatus</name>
    <name type="common">Indian peafowl</name>
    <name type="synonym">Blue peafowl</name>
    <dbReference type="NCBI Taxonomy" id="9049"/>
    <lineage>
        <taxon>Eukaryota</taxon>
        <taxon>Metazoa</taxon>
        <taxon>Chordata</taxon>
        <taxon>Craniata</taxon>
        <taxon>Vertebrata</taxon>
        <taxon>Euteleostomi</taxon>
        <taxon>Archelosauria</taxon>
        <taxon>Archosauria</taxon>
        <taxon>Dinosauria</taxon>
        <taxon>Saurischia</taxon>
        <taxon>Theropoda</taxon>
        <taxon>Coelurosauria</taxon>
        <taxon>Aves</taxon>
        <taxon>Neognathae</taxon>
        <taxon>Galloanserae</taxon>
        <taxon>Galliformes</taxon>
        <taxon>Phasianidae</taxon>
        <taxon>Phasianinae</taxon>
        <taxon>Pavo</taxon>
    </lineage>
</organism>
<keyword evidence="9" id="KW-0576">Peroxisome</keyword>
<protein>
    <recommendedName>
        <fullName evidence="6">Uricase</fullName>
        <ecNumber evidence="5">1.7.3.3</ecNumber>
    </recommendedName>
    <alternativeName>
        <fullName evidence="10">Urate oxidase</fullName>
    </alternativeName>
</protein>
<comment type="pathway">
    <text evidence="3">Purine metabolism; urate degradation; (S)-allantoin from urate: step 1/3.</text>
</comment>
<evidence type="ECO:0000256" key="5">
    <source>
        <dbReference type="ARBA" id="ARBA00012598"/>
    </source>
</evidence>
<evidence type="ECO:0000256" key="11">
    <source>
        <dbReference type="ARBA" id="ARBA00048818"/>
    </source>
</evidence>
<evidence type="ECO:0000256" key="9">
    <source>
        <dbReference type="ARBA" id="ARBA00023140"/>
    </source>
</evidence>
<keyword evidence="8" id="KW-0560">Oxidoreductase</keyword>
<sequence length="397" mass="45066">MKCRRCLFLTSDTLKVGGKRTRSGAAGSTSCPAGPGPEPVPVPPPAMLRCASARSRPRPPAREHARRMRRRKKCGSFRRACAWTVVFGPVGLIKDIEILNCEYGKNTIKFLRLHREGKKNFIKEVEVCTHLRLTSAHEYLNGNNSFVIPTDTIKNIVLLLAKKNGISTIEQFAIDICKHFMTTFCQVAYVKTYIQEMPWQRQYQNGVPHIHSFIFVPNGIRFCEAEQCRNGPLVVFAGIKDLKLMKTTQSGFEGFYRNEHTTLPERKDRILCGELFCKWSYGECRDFDFDCIWAKVRECILEAFSGPPDCGEYSPSYQKTVNCIQMCVLSRVPQVQVIEVILNNTFYNVVDMKALGCTNDKEVLVPVETPYGSCACTLGRKKYLEAQSHMMKNETQS</sequence>
<dbReference type="PANTHER" id="PTHR42874:SF1">
    <property type="entry name" value="URICASE"/>
    <property type="match status" value="1"/>
</dbReference>
<dbReference type="Gene3D" id="3.10.270.10">
    <property type="entry name" value="Urate Oxidase"/>
    <property type="match status" value="1"/>
</dbReference>
<dbReference type="AlphaFoldDB" id="A0A8C9LEQ0"/>
<comment type="similarity">
    <text evidence="4">Belongs to the uricase family.</text>
</comment>